<dbReference type="PROSITE" id="PS00101">
    <property type="entry name" value="HEXAPEP_TRANSFERASES"/>
    <property type="match status" value="1"/>
</dbReference>
<organism evidence="5 6">
    <name type="scientific">Chryseobacterium defluvii</name>
    <dbReference type="NCBI Taxonomy" id="160396"/>
    <lineage>
        <taxon>Bacteria</taxon>
        <taxon>Pseudomonadati</taxon>
        <taxon>Bacteroidota</taxon>
        <taxon>Flavobacteriia</taxon>
        <taxon>Flavobacteriales</taxon>
        <taxon>Weeksellaceae</taxon>
        <taxon>Chryseobacterium group</taxon>
        <taxon>Chryseobacterium</taxon>
    </lineage>
</organism>
<evidence type="ECO:0000313" key="5">
    <source>
        <dbReference type="EMBL" id="MBB4806602.1"/>
    </source>
</evidence>
<comment type="caution">
    <text evidence="5">The sequence shown here is derived from an EMBL/GenBank/DDBJ whole genome shotgun (WGS) entry which is preliminary data.</text>
</comment>
<dbReference type="InterPro" id="IPR050179">
    <property type="entry name" value="Trans_hexapeptide_repeat"/>
</dbReference>
<accession>A0A840KI78</accession>
<gene>
    <name evidence="5" type="ORF">HNP38_001898</name>
</gene>
<dbReference type="RefSeq" id="WP_228461022.1">
    <property type="nucleotide sequence ID" value="NZ_JACHLE010000002.1"/>
</dbReference>
<evidence type="ECO:0000256" key="2">
    <source>
        <dbReference type="ARBA" id="ARBA00022679"/>
    </source>
</evidence>
<dbReference type="InterPro" id="IPR011004">
    <property type="entry name" value="Trimer_LpxA-like_sf"/>
</dbReference>
<proteinExistence type="inferred from homology"/>
<keyword evidence="6" id="KW-1185">Reference proteome</keyword>
<keyword evidence="3" id="KW-0677">Repeat</keyword>
<dbReference type="InterPro" id="IPR001451">
    <property type="entry name" value="Hexapep"/>
</dbReference>
<reference evidence="5 6" key="1">
    <citation type="submission" date="2020-08" db="EMBL/GenBank/DDBJ databases">
        <title>Functional genomics of gut bacteria from endangered species of beetles.</title>
        <authorList>
            <person name="Carlos-Shanley C."/>
        </authorList>
    </citation>
    <scope>NUCLEOTIDE SEQUENCE [LARGE SCALE GENOMIC DNA]</scope>
    <source>
        <strain evidence="5 6">S00151</strain>
    </source>
</reference>
<evidence type="ECO:0000256" key="3">
    <source>
        <dbReference type="ARBA" id="ARBA00022737"/>
    </source>
</evidence>
<dbReference type="AlphaFoldDB" id="A0A840KI78"/>
<comment type="similarity">
    <text evidence="1">Belongs to the transferase hexapeptide repeat family.</text>
</comment>
<keyword evidence="2 5" id="KW-0808">Transferase</keyword>
<protein>
    <submittedName>
        <fullName evidence="5">Virginiamycin A acetyltransferase</fullName>
        <ecNumber evidence="5">2.3.1.-</ecNumber>
    </submittedName>
</protein>
<dbReference type="Pfam" id="PF00132">
    <property type="entry name" value="Hexapep"/>
    <property type="match status" value="1"/>
</dbReference>
<evidence type="ECO:0000313" key="6">
    <source>
        <dbReference type="Proteomes" id="UP000592180"/>
    </source>
</evidence>
<evidence type="ECO:0000256" key="1">
    <source>
        <dbReference type="ARBA" id="ARBA00007274"/>
    </source>
</evidence>
<dbReference type="PANTHER" id="PTHR43300:SF11">
    <property type="entry name" value="ACETYLTRANSFERASE RV3034C-RELATED"/>
    <property type="match status" value="1"/>
</dbReference>
<dbReference type="Proteomes" id="UP000592180">
    <property type="component" value="Unassembled WGS sequence"/>
</dbReference>
<dbReference type="EMBL" id="JACHLE010000002">
    <property type="protein sequence ID" value="MBB4806602.1"/>
    <property type="molecule type" value="Genomic_DNA"/>
</dbReference>
<dbReference type="CDD" id="cd03349">
    <property type="entry name" value="LbH_XAT"/>
    <property type="match status" value="1"/>
</dbReference>
<dbReference type="SUPFAM" id="SSF51161">
    <property type="entry name" value="Trimeric LpxA-like enzymes"/>
    <property type="match status" value="1"/>
</dbReference>
<dbReference type="EC" id="2.3.1.-" evidence="5"/>
<dbReference type="GO" id="GO:0016746">
    <property type="term" value="F:acyltransferase activity"/>
    <property type="evidence" value="ECO:0007669"/>
    <property type="project" value="UniProtKB-KW"/>
</dbReference>
<dbReference type="Gene3D" id="2.160.10.10">
    <property type="entry name" value="Hexapeptide repeat proteins"/>
    <property type="match status" value="1"/>
</dbReference>
<sequence length="236" mass="26574">MFRKILNILKGRKEKQPDSYELNYPNIKNSRVDKYDLISPSAHIINSFVYGDVKIGDHCYIPEVKLGGTIEIGRYTSINGPNTHAQAVINGIRIGSFCSIASGVIFQENLHDYEKLTTYFIRQRVFGEALRIDSYSKGDIVVGNDVWIGAQSIILSGVSVGDGAVIATNSVVTKDVPPYAIVGGSPANVIKYRFSEEIINKLMEIEWWNWDIEKIKKNRHLFVEKLTLEHLSNIID</sequence>
<name>A0A840KI78_9FLAO</name>
<dbReference type="InterPro" id="IPR018357">
    <property type="entry name" value="Hexapep_transf_CS"/>
</dbReference>
<evidence type="ECO:0000256" key="4">
    <source>
        <dbReference type="ARBA" id="ARBA00023315"/>
    </source>
</evidence>
<keyword evidence="4 5" id="KW-0012">Acyltransferase</keyword>
<dbReference type="PANTHER" id="PTHR43300">
    <property type="entry name" value="ACETYLTRANSFERASE"/>
    <property type="match status" value="1"/>
</dbReference>